<keyword evidence="8 9" id="KW-0472">Membrane</keyword>
<evidence type="ECO:0000256" key="1">
    <source>
        <dbReference type="ARBA" id="ARBA00004167"/>
    </source>
</evidence>
<feature type="transmembrane region" description="Helical" evidence="11">
    <location>
        <begin position="6"/>
        <end position="25"/>
    </location>
</feature>
<keyword evidence="2 9" id="KW-0813">Transport</keyword>
<organism evidence="12 13">
    <name type="scientific">Rhizobium alvei</name>
    <dbReference type="NCBI Taxonomy" id="1132659"/>
    <lineage>
        <taxon>Bacteria</taxon>
        <taxon>Pseudomonadati</taxon>
        <taxon>Pseudomonadota</taxon>
        <taxon>Alphaproteobacteria</taxon>
        <taxon>Hyphomicrobiales</taxon>
        <taxon>Rhizobiaceae</taxon>
        <taxon>Rhizobium/Agrobacterium group</taxon>
        <taxon>Rhizobium</taxon>
    </lineage>
</organism>
<dbReference type="RefSeq" id="WP_304375793.1">
    <property type="nucleotide sequence ID" value="NZ_JAUOZU010000006.1"/>
</dbReference>
<evidence type="ECO:0000256" key="4">
    <source>
        <dbReference type="ARBA" id="ARBA00022692"/>
    </source>
</evidence>
<evidence type="ECO:0000256" key="3">
    <source>
        <dbReference type="ARBA" id="ARBA00022475"/>
    </source>
</evidence>
<evidence type="ECO:0000256" key="9">
    <source>
        <dbReference type="HAMAP-Rule" id="MF_00237"/>
    </source>
</evidence>
<proteinExistence type="inferred from homology"/>
<accession>A0ABT8YJM2</accession>
<evidence type="ECO:0000313" key="12">
    <source>
        <dbReference type="EMBL" id="MDO6963887.1"/>
    </source>
</evidence>
<keyword evidence="4 9" id="KW-0812">Transmembrane</keyword>
<gene>
    <name evidence="9 12" type="primary">tatB</name>
    <name evidence="12" type="ORF">Q4481_07950</name>
</gene>
<evidence type="ECO:0000256" key="10">
    <source>
        <dbReference type="SAM" id="MobiDB-lite"/>
    </source>
</evidence>
<dbReference type="InterPro" id="IPR003369">
    <property type="entry name" value="TatA/B/E"/>
</dbReference>
<comment type="similarity">
    <text evidence="9">Belongs to the TatB family.</text>
</comment>
<dbReference type="NCBIfam" id="TIGR01410">
    <property type="entry name" value="tatB"/>
    <property type="match status" value="1"/>
</dbReference>
<evidence type="ECO:0000256" key="7">
    <source>
        <dbReference type="ARBA" id="ARBA00023010"/>
    </source>
</evidence>
<evidence type="ECO:0000256" key="2">
    <source>
        <dbReference type="ARBA" id="ARBA00022448"/>
    </source>
</evidence>
<reference evidence="12" key="1">
    <citation type="journal article" date="2015" name="Int. J. Syst. Evol. Microbiol.">
        <title>Rhizobium alvei sp. nov., isolated from a freshwater river.</title>
        <authorList>
            <person name="Sheu S.Y."/>
            <person name="Huang H.W."/>
            <person name="Young C.C."/>
            <person name="Chen W.M."/>
        </authorList>
    </citation>
    <scope>NUCLEOTIDE SEQUENCE</scope>
    <source>
        <strain evidence="12">TNR-22</strain>
    </source>
</reference>
<keyword evidence="5 9" id="KW-0653">Protein transport</keyword>
<dbReference type="PRINTS" id="PR01506">
    <property type="entry name" value="TATBPROTEIN"/>
</dbReference>
<keyword evidence="6 9" id="KW-1133">Transmembrane helix</keyword>
<dbReference type="HAMAP" id="MF_00237">
    <property type="entry name" value="TatB"/>
    <property type="match status" value="1"/>
</dbReference>
<name>A0ABT8YJM2_9HYPH</name>
<dbReference type="InterPro" id="IPR018448">
    <property type="entry name" value="TatB"/>
</dbReference>
<feature type="compositionally biased region" description="Low complexity" evidence="10">
    <location>
        <begin position="178"/>
        <end position="194"/>
    </location>
</feature>
<dbReference type="Proteomes" id="UP001174932">
    <property type="component" value="Unassembled WGS sequence"/>
</dbReference>
<evidence type="ECO:0000256" key="6">
    <source>
        <dbReference type="ARBA" id="ARBA00022989"/>
    </source>
</evidence>
<sequence length="232" mass="24494">MLEVGWSEILVIALILIIVVGPKDLPGMLRTFGRMASRVRSMANEFKGQFDEAIREAELDDVRKGLNEVSKLNPTNSLRDAINPIRQLGQDIKSDLQKATTVPAAEHKPFVEPKVEPVIEPATPSATNATPAVSEPAPVATSSVVPTAVAETPVAPAVAEPVAEKQAKPKAPRKKAEAAPSAEVAVKSEAAPKAAPRKRATKAEPASSVVADTKPKTRKAPAAKKTKEAKDA</sequence>
<keyword evidence="3 9" id="KW-1003">Cell membrane</keyword>
<dbReference type="Gene3D" id="1.20.5.3310">
    <property type="match status" value="1"/>
</dbReference>
<evidence type="ECO:0000313" key="13">
    <source>
        <dbReference type="Proteomes" id="UP001174932"/>
    </source>
</evidence>
<evidence type="ECO:0000256" key="8">
    <source>
        <dbReference type="ARBA" id="ARBA00023136"/>
    </source>
</evidence>
<evidence type="ECO:0000256" key="11">
    <source>
        <dbReference type="SAM" id="Phobius"/>
    </source>
</evidence>
<feature type="region of interest" description="Disordered" evidence="10">
    <location>
        <begin position="157"/>
        <end position="232"/>
    </location>
</feature>
<keyword evidence="13" id="KW-1185">Reference proteome</keyword>
<comment type="subunit">
    <text evidence="9">The Tat system comprises two distinct complexes: a TatABC complex, containing multiple copies of TatA, TatB and TatC subunits, and a separate TatA complex, containing only TatA subunits. Substrates initially bind to the TatABC complex, which probably triggers association of the separate TatA complex to form the active translocon.</text>
</comment>
<protein>
    <recommendedName>
        <fullName evidence="9">Sec-independent protein translocase protein TatB</fullName>
    </recommendedName>
</protein>
<comment type="caution">
    <text evidence="12">The sequence shown here is derived from an EMBL/GenBank/DDBJ whole genome shotgun (WGS) entry which is preliminary data.</text>
</comment>
<keyword evidence="7 9" id="KW-0811">Translocation</keyword>
<dbReference type="Pfam" id="PF02416">
    <property type="entry name" value="TatA_B_E"/>
    <property type="match status" value="1"/>
</dbReference>
<comment type="subcellular location">
    <subcellularLocation>
        <location evidence="9">Cell membrane</location>
        <topology evidence="9">Single-pass membrane protein</topology>
    </subcellularLocation>
    <subcellularLocation>
        <location evidence="1">Membrane</location>
        <topology evidence="1">Single-pass membrane protein</topology>
    </subcellularLocation>
</comment>
<reference evidence="12" key="2">
    <citation type="submission" date="2023-07" db="EMBL/GenBank/DDBJ databases">
        <authorList>
            <person name="Shen H."/>
        </authorList>
    </citation>
    <scope>NUCLEOTIDE SEQUENCE</scope>
    <source>
        <strain evidence="12">TNR-22</strain>
    </source>
</reference>
<dbReference type="EMBL" id="JAUOZU010000006">
    <property type="protein sequence ID" value="MDO6963887.1"/>
    <property type="molecule type" value="Genomic_DNA"/>
</dbReference>
<comment type="function">
    <text evidence="9">Part of the twin-arginine translocation (Tat) system that transports large folded proteins containing a characteristic twin-arginine motif in their signal peptide across membranes. Together with TatC, TatB is part of a receptor directly interacting with Tat signal peptides. TatB may form an oligomeric binding site that transiently accommodates folded Tat precursor proteins before their translocation.</text>
</comment>
<evidence type="ECO:0000256" key="5">
    <source>
        <dbReference type="ARBA" id="ARBA00022927"/>
    </source>
</evidence>